<gene>
    <name evidence="5" type="primary">rps8e</name>
    <name evidence="6" type="ORF">DDW03_000275</name>
    <name evidence="7" type="ORF">DDW03_00675</name>
</gene>
<dbReference type="Proteomes" id="UP000245509">
    <property type="component" value="Unassembled WGS sequence"/>
</dbReference>
<reference evidence="7" key="1">
    <citation type="journal article" date="2015" name="Appl. Environ. Microbiol.">
        <title>Nanoarchaeota, Their Sulfolobales Host, and Nanoarchaeota Virus Distribution across Yellowstone National Park Hot Springs.</title>
        <authorList>
            <person name="Munson-McGee J.H."/>
            <person name="Field E.K."/>
            <person name="Bateson M."/>
            <person name="Rooney C."/>
            <person name="Stepanauskas R."/>
            <person name="Young M.J."/>
        </authorList>
    </citation>
    <scope>NUCLEOTIDE SEQUENCE [LARGE SCALE GENOMIC DNA]</scope>
    <source>
        <strain evidence="7">SCGC AB-777_F03</strain>
    </source>
</reference>
<organism evidence="7">
    <name type="scientific">Nanobsidianus stetteri</name>
    <dbReference type="NCBI Taxonomy" id="1294122"/>
    <lineage>
        <taxon>Archaea</taxon>
        <taxon>Nanobdellota</taxon>
        <taxon>Candidatus Nanoarchaeia</taxon>
        <taxon>Nanoarchaeales</taxon>
        <taxon>Nanopusillaceae</taxon>
        <taxon>Candidatus Nanobsidianus</taxon>
    </lineage>
</organism>
<dbReference type="Gene3D" id="2.40.10.310">
    <property type="match status" value="1"/>
</dbReference>
<evidence type="ECO:0000256" key="4">
    <source>
        <dbReference type="ARBA" id="ARBA00035277"/>
    </source>
</evidence>
<evidence type="ECO:0000256" key="1">
    <source>
        <dbReference type="ARBA" id="ARBA00005257"/>
    </source>
</evidence>
<name>A0A2T9WLZ9_NANST</name>
<keyword evidence="3 5" id="KW-0687">Ribonucleoprotein</keyword>
<dbReference type="AlphaFoldDB" id="A0A2T9WLZ9"/>
<evidence type="ECO:0000256" key="5">
    <source>
        <dbReference type="HAMAP-Rule" id="MF_00029"/>
    </source>
</evidence>
<evidence type="ECO:0000256" key="2">
    <source>
        <dbReference type="ARBA" id="ARBA00022980"/>
    </source>
</evidence>
<evidence type="ECO:0000256" key="3">
    <source>
        <dbReference type="ARBA" id="ARBA00023274"/>
    </source>
</evidence>
<proteinExistence type="inferred from homology"/>
<evidence type="ECO:0000313" key="6">
    <source>
        <dbReference type="EMBL" id="MCC5446846.1"/>
    </source>
</evidence>
<comment type="similarity">
    <text evidence="1 5">Belongs to the eukaryotic ribosomal protein eS8 family.</text>
</comment>
<dbReference type="GO" id="GO:0005840">
    <property type="term" value="C:ribosome"/>
    <property type="evidence" value="ECO:0007669"/>
    <property type="project" value="UniProtKB-KW"/>
</dbReference>
<dbReference type="EMBL" id="QEFP01000002">
    <property type="protein sequence ID" value="PVU68842.1"/>
    <property type="molecule type" value="Genomic_DNA"/>
</dbReference>
<dbReference type="Pfam" id="PF01201">
    <property type="entry name" value="Ribosomal_S8e"/>
    <property type="match status" value="1"/>
</dbReference>
<reference evidence="7" key="2">
    <citation type="submission" date="2017-05" db="EMBL/GenBank/DDBJ databases">
        <authorList>
            <person name="Song R."/>
            <person name="Chenine A.L."/>
            <person name="Ruprecht R.M."/>
        </authorList>
    </citation>
    <scope>NUCLEOTIDE SEQUENCE</scope>
    <source>
        <strain evidence="7">SCGC AB-777_F03</strain>
    </source>
</reference>
<comment type="caution">
    <text evidence="7">The sequence shown here is derived from an EMBL/GenBank/DDBJ whole genome shotgun (WGS) entry which is preliminary data.</text>
</comment>
<sequence length="139" mass="15740">MVNIYKKGGLSVYQGRDLRKENGKIKSPNSKKRKANYGRYPILTKISKGNEEIRYIFRTKGGNYKVKLKGALYVNVLNPETKEIKRVKILGVIKNPNDKNLDREKIITKNAILNTEIGKVLVTSRPGQDGIINGILIKE</sequence>
<dbReference type="InterPro" id="IPR020919">
    <property type="entry name" value="Ribosomal_protein_eS8_arc"/>
</dbReference>
<protein>
    <recommendedName>
        <fullName evidence="4 5">Small ribosomal subunit protein eS8</fullName>
    </recommendedName>
</protein>
<reference evidence="6" key="4">
    <citation type="submission" date="2021-11" db="EMBL/GenBank/DDBJ databases">
        <authorList>
            <person name="Munson-Mcgee J."/>
            <person name="Field E."/>
            <person name="Bateson M."/>
            <person name="Rooney C."/>
            <person name="Stepanauskas R."/>
            <person name="Young M."/>
        </authorList>
    </citation>
    <scope>NUCLEOTIDE SEQUENCE</scope>
    <source>
        <strain evidence="6">SCGC AB-777_F03</strain>
    </source>
</reference>
<evidence type="ECO:0000313" key="7">
    <source>
        <dbReference type="EMBL" id="PVU68842.1"/>
    </source>
</evidence>
<dbReference type="HAMAP" id="MF_00029">
    <property type="entry name" value="Ribosomal_eS8"/>
    <property type="match status" value="1"/>
</dbReference>
<keyword evidence="2 5" id="KW-0689">Ribosomal protein</keyword>
<dbReference type="InterPro" id="IPR022309">
    <property type="entry name" value="Ribosomal_Se8/biogenesis_NSA2"/>
</dbReference>
<dbReference type="NCBIfam" id="TIGR00307">
    <property type="entry name" value="eS8"/>
    <property type="match status" value="1"/>
</dbReference>
<dbReference type="GO" id="GO:0006412">
    <property type="term" value="P:translation"/>
    <property type="evidence" value="ECO:0007669"/>
    <property type="project" value="UniProtKB-UniRule"/>
</dbReference>
<dbReference type="CDD" id="cd11382">
    <property type="entry name" value="Ribosomal_S8e"/>
    <property type="match status" value="1"/>
</dbReference>
<reference evidence="6" key="3">
    <citation type="submission" date="2017-05" db="EMBL/GenBank/DDBJ databases">
        <authorList>
            <person name="Munson-Mcgee J.H."/>
        </authorList>
    </citation>
    <scope>NUCLEOTIDE SEQUENCE</scope>
    <source>
        <strain evidence="6">SCGC AB-777_F03</strain>
    </source>
</reference>
<dbReference type="EMBL" id="QEFP02000003">
    <property type="protein sequence ID" value="MCC5446846.1"/>
    <property type="molecule type" value="Genomic_DNA"/>
</dbReference>
<dbReference type="InterPro" id="IPR001047">
    <property type="entry name" value="Ribosomal_eS8"/>
</dbReference>
<dbReference type="RefSeq" id="WP_228615064.1">
    <property type="nucleotide sequence ID" value="NZ_QEFP02000003.1"/>
</dbReference>
<accession>A0A2T9WLZ9</accession>
<dbReference type="GO" id="GO:0003735">
    <property type="term" value="F:structural constituent of ribosome"/>
    <property type="evidence" value="ECO:0007669"/>
    <property type="project" value="InterPro"/>
</dbReference>
<comment type="subunit">
    <text evidence="5">Part of the 30S ribosomal subunit.</text>
</comment>
<dbReference type="GO" id="GO:1990904">
    <property type="term" value="C:ribonucleoprotein complex"/>
    <property type="evidence" value="ECO:0007669"/>
    <property type="project" value="UniProtKB-KW"/>
</dbReference>